<reference evidence="2" key="1">
    <citation type="submission" date="2012-04" db="EMBL/GenBank/DDBJ databases">
        <title>The Genome Sequence of Loa loa.</title>
        <authorList>
            <consortium name="The Broad Institute Genome Sequencing Platform"/>
            <consortium name="Broad Institute Genome Sequencing Center for Infectious Disease"/>
            <person name="Nutman T.B."/>
            <person name="Fink D.L."/>
            <person name="Russ C."/>
            <person name="Young S."/>
            <person name="Zeng Q."/>
            <person name="Gargeya S."/>
            <person name="Alvarado L."/>
            <person name="Berlin A."/>
            <person name="Chapman S.B."/>
            <person name="Chen Z."/>
            <person name="Freedman E."/>
            <person name="Gellesch M."/>
            <person name="Goldberg J."/>
            <person name="Griggs A."/>
            <person name="Gujja S."/>
            <person name="Heilman E.R."/>
            <person name="Heiman D."/>
            <person name="Howarth C."/>
            <person name="Mehta T."/>
            <person name="Neiman D."/>
            <person name="Pearson M."/>
            <person name="Roberts A."/>
            <person name="Saif S."/>
            <person name="Shea T."/>
            <person name="Shenoy N."/>
            <person name="Sisk P."/>
            <person name="Stolte C."/>
            <person name="Sykes S."/>
            <person name="White J."/>
            <person name="Yandava C."/>
            <person name="Haas B."/>
            <person name="Henn M.R."/>
            <person name="Nusbaum C."/>
            <person name="Birren B."/>
        </authorList>
    </citation>
    <scope>NUCLEOTIDE SEQUENCE [LARGE SCALE GENOMIC DNA]</scope>
</reference>
<dbReference type="RefSeq" id="XP_020304740.1">
    <property type="nucleotide sequence ID" value="XM_020451473.1"/>
</dbReference>
<feature type="transmembrane region" description="Helical" evidence="1">
    <location>
        <begin position="12"/>
        <end position="33"/>
    </location>
</feature>
<name>A0A1S0UED1_LOALO</name>
<sequence length="51" mass="5460">MISQALTDDSQALTVIGIGGLIAIVAATIYANARRKQHMVIMTDDNKSKTN</sequence>
<keyword evidence="1" id="KW-0812">Transmembrane</keyword>
<dbReference type="InParanoid" id="A0A1S0UED1"/>
<dbReference type="GeneID" id="31252037"/>
<accession>A0A1S0UED1</accession>
<proteinExistence type="predicted"/>
<dbReference type="AlphaFoldDB" id="A0A1S0UED1"/>
<keyword evidence="1" id="KW-1133">Transmembrane helix</keyword>
<dbReference type="CTD" id="31252037"/>
<dbReference type="KEGG" id="loa:LOAG_18810"/>
<evidence type="ECO:0000256" key="1">
    <source>
        <dbReference type="SAM" id="Phobius"/>
    </source>
</evidence>
<organism evidence="2">
    <name type="scientific">Loa loa</name>
    <name type="common">Eye worm</name>
    <name type="synonym">Filaria loa</name>
    <dbReference type="NCBI Taxonomy" id="7209"/>
    <lineage>
        <taxon>Eukaryota</taxon>
        <taxon>Metazoa</taxon>
        <taxon>Ecdysozoa</taxon>
        <taxon>Nematoda</taxon>
        <taxon>Chromadorea</taxon>
        <taxon>Rhabditida</taxon>
        <taxon>Spirurina</taxon>
        <taxon>Spiruromorpha</taxon>
        <taxon>Filarioidea</taxon>
        <taxon>Onchocercidae</taxon>
        <taxon>Loa</taxon>
    </lineage>
</organism>
<dbReference type="EMBL" id="JH712614">
    <property type="protein sequence ID" value="EJD73791.1"/>
    <property type="molecule type" value="Genomic_DNA"/>
</dbReference>
<protein>
    <submittedName>
        <fullName evidence="2">Uncharacterized protein</fullName>
    </submittedName>
</protein>
<keyword evidence="1" id="KW-0472">Membrane</keyword>
<evidence type="ECO:0000313" key="2">
    <source>
        <dbReference type="EMBL" id="EJD73791.1"/>
    </source>
</evidence>
<gene>
    <name evidence="2" type="ORF">LOAG_18810</name>
</gene>